<proteinExistence type="predicted"/>
<evidence type="ECO:0000313" key="3">
    <source>
        <dbReference type="Proteomes" id="UP001385951"/>
    </source>
</evidence>
<feature type="transmembrane region" description="Helical" evidence="1">
    <location>
        <begin position="45"/>
        <end position="65"/>
    </location>
</feature>
<dbReference type="EMBL" id="JASBNA010000002">
    <property type="protein sequence ID" value="KAK7695363.1"/>
    <property type="molecule type" value="Genomic_DNA"/>
</dbReference>
<organism evidence="2 3">
    <name type="scientific">Cerrena zonata</name>
    <dbReference type="NCBI Taxonomy" id="2478898"/>
    <lineage>
        <taxon>Eukaryota</taxon>
        <taxon>Fungi</taxon>
        <taxon>Dikarya</taxon>
        <taxon>Basidiomycota</taxon>
        <taxon>Agaricomycotina</taxon>
        <taxon>Agaricomycetes</taxon>
        <taxon>Polyporales</taxon>
        <taxon>Cerrenaceae</taxon>
        <taxon>Cerrena</taxon>
    </lineage>
</organism>
<sequence>MYAIYECNRKLLFGLFGLLAAELSSAAVVLVAVLSKVESKLSWTVWFGIFVFESSLGALPFYKYIQNYRDQEYAPQLLKVLLRDSILFYGGVAVVALVNCIIWAFGRPSLFTSFDATNPAFSSILGCRMMLNMQKANRTLSAEATNDVFSSLVFRPDSYIATSNE</sequence>
<keyword evidence="1" id="KW-0812">Transmembrane</keyword>
<gene>
    <name evidence="2" type="ORF">QCA50_002555</name>
</gene>
<keyword evidence="3" id="KW-1185">Reference proteome</keyword>
<dbReference type="Proteomes" id="UP001385951">
    <property type="component" value="Unassembled WGS sequence"/>
</dbReference>
<accession>A0AAW0GPN8</accession>
<evidence type="ECO:0000313" key="2">
    <source>
        <dbReference type="EMBL" id="KAK7695363.1"/>
    </source>
</evidence>
<feature type="transmembrane region" description="Helical" evidence="1">
    <location>
        <begin position="12"/>
        <end position="33"/>
    </location>
</feature>
<comment type="caution">
    <text evidence="2">The sequence shown here is derived from an EMBL/GenBank/DDBJ whole genome shotgun (WGS) entry which is preliminary data.</text>
</comment>
<keyword evidence="1" id="KW-0472">Membrane</keyword>
<evidence type="ECO:0000256" key="1">
    <source>
        <dbReference type="SAM" id="Phobius"/>
    </source>
</evidence>
<name>A0AAW0GPN8_9APHY</name>
<dbReference type="AlphaFoldDB" id="A0AAW0GPN8"/>
<protein>
    <submittedName>
        <fullName evidence="2">Uncharacterized protein</fullName>
    </submittedName>
</protein>
<reference evidence="2 3" key="1">
    <citation type="submission" date="2022-09" db="EMBL/GenBank/DDBJ databases">
        <authorList>
            <person name="Palmer J.M."/>
        </authorList>
    </citation>
    <scope>NUCLEOTIDE SEQUENCE [LARGE SCALE GENOMIC DNA]</scope>
    <source>
        <strain evidence="2 3">DSM 7382</strain>
    </source>
</reference>
<feature type="transmembrane region" description="Helical" evidence="1">
    <location>
        <begin position="86"/>
        <end position="105"/>
    </location>
</feature>
<keyword evidence="1" id="KW-1133">Transmembrane helix</keyword>